<keyword evidence="2" id="KW-0472">Membrane</keyword>
<evidence type="ECO:0000313" key="4">
    <source>
        <dbReference type="Proteomes" id="UP000050794"/>
    </source>
</evidence>
<dbReference type="PANTHER" id="PTHR22168">
    <property type="entry name" value="TMEM26 PROTEIN"/>
    <property type="match status" value="1"/>
</dbReference>
<feature type="transmembrane region" description="Helical" evidence="2">
    <location>
        <begin position="73"/>
        <end position="91"/>
    </location>
</feature>
<dbReference type="Proteomes" id="UP000050794">
    <property type="component" value="Unassembled WGS sequence"/>
</dbReference>
<feature type="region of interest" description="Disordered" evidence="1">
    <location>
        <begin position="337"/>
        <end position="356"/>
    </location>
</feature>
<dbReference type="PANTHER" id="PTHR22168:SF8">
    <property type="entry name" value="TRANSMEMBRANE PROTEIN 26"/>
    <property type="match status" value="1"/>
</dbReference>
<dbReference type="EMBL" id="UYWY01019415">
    <property type="protein sequence ID" value="VDM37219.1"/>
    <property type="molecule type" value="Genomic_DNA"/>
</dbReference>
<dbReference type="InterPro" id="IPR019169">
    <property type="entry name" value="Transmembrane_26"/>
</dbReference>
<feature type="transmembrane region" description="Helical" evidence="2">
    <location>
        <begin position="174"/>
        <end position="191"/>
    </location>
</feature>
<dbReference type="WBParaSite" id="TCNE_0000595601-mRNA-1">
    <property type="protein sequence ID" value="TCNE_0000595601-mRNA-1"/>
    <property type="gene ID" value="TCNE_0000595601"/>
</dbReference>
<name>A0A183UBT6_TOXCA</name>
<organism evidence="4 5">
    <name type="scientific">Toxocara canis</name>
    <name type="common">Canine roundworm</name>
    <dbReference type="NCBI Taxonomy" id="6265"/>
    <lineage>
        <taxon>Eukaryota</taxon>
        <taxon>Metazoa</taxon>
        <taxon>Ecdysozoa</taxon>
        <taxon>Nematoda</taxon>
        <taxon>Chromadorea</taxon>
        <taxon>Rhabditida</taxon>
        <taxon>Spirurina</taxon>
        <taxon>Ascaridomorpha</taxon>
        <taxon>Ascaridoidea</taxon>
        <taxon>Toxocaridae</taxon>
        <taxon>Toxocara</taxon>
    </lineage>
</organism>
<reference evidence="5" key="1">
    <citation type="submission" date="2016-06" db="UniProtKB">
        <authorList>
            <consortium name="WormBaseParasite"/>
        </authorList>
    </citation>
    <scope>IDENTIFICATION</scope>
</reference>
<feature type="transmembrane region" description="Helical" evidence="2">
    <location>
        <begin position="103"/>
        <end position="122"/>
    </location>
</feature>
<evidence type="ECO:0000313" key="3">
    <source>
        <dbReference type="EMBL" id="VDM37219.1"/>
    </source>
</evidence>
<accession>A0A183UBT6</accession>
<gene>
    <name evidence="3" type="ORF">TCNE_LOCUS5956</name>
</gene>
<feature type="transmembrane region" description="Helical" evidence="2">
    <location>
        <begin position="287"/>
        <end position="308"/>
    </location>
</feature>
<dbReference type="AlphaFoldDB" id="A0A183UBT6"/>
<sequence length="356" mass="41387">MAMIAEIDEMNERRRTRGRDIRESHIEIGGELLDPSEGTFVLLNIGRAILARTLFIVHSIATIWQTVHMEERNSVWGFALIAIAILLEGAHTIVMRAGDERKWFCPSVLLYVIATAPPIWLLERKLCEWRMTKQGLLADEEFRLQMLEQLLLVVLIIGRWLLPKGDISREQLSQILLAYLAISSDIVEFFDVFKEKVVWSSPFVQHIILGAWTLSLLQFPFVLTVSRARKMRVAITKNFEELIVENRRPDPCNVLYDVDMWAIILANSLQDIPFLSVRLYLMFDRGLVTYTMVFFTCKNALIIVLQTYRAFILFNDRYLHPRLTSIEAPVKRARRVPRRHANGESRDEYQPICRSK</sequence>
<keyword evidence="2" id="KW-0812">Transmembrane</keyword>
<feature type="transmembrane region" description="Helical" evidence="2">
    <location>
        <begin position="203"/>
        <end position="223"/>
    </location>
</feature>
<protein>
    <submittedName>
        <fullName evidence="5">Transmembrane protein 26</fullName>
    </submittedName>
</protein>
<keyword evidence="2" id="KW-1133">Transmembrane helix</keyword>
<evidence type="ECO:0000313" key="5">
    <source>
        <dbReference type="WBParaSite" id="TCNE_0000595601-mRNA-1"/>
    </source>
</evidence>
<evidence type="ECO:0000256" key="2">
    <source>
        <dbReference type="SAM" id="Phobius"/>
    </source>
</evidence>
<keyword evidence="4" id="KW-1185">Reference proteome</keyword>
<reference evidence="3 4" key="2">
    <citation type="submission" date="2018-11" db="EMBL/GenBank/DDBJ databases">
        <authorList>
            <consortium name="Pathogen Informatics"/>
        </authorList>
    </citation>
    <scope>NUCLEOTIDE SEQUENCE [LARGE SCALE GENOMIC DNA]</scope>
</reference>
<feature type="transmembrane region" description="Helical" evidence="2">
    <location>
        <begin position="49"/>
        <end position="67"/>
    </location>
</feature>
<dbReference type="Pfam" id="PF09772">
    <property type="entry name" value="Tmem26"/>
    <property type="match status" value="2"/>
</dbReference>
<proteinExistence type="predicted"/>
<evidence type="ECO:0000256" key="1">
    <source>
        <dbReference type="SAM" id="MobiDB-lite"/>
    </source>
</evidence>
<feature type="transmembrane region" description="Helical" evidence="2">
    <location>
        <begin position="142"/>
        <end position="162"/>
    </location>
</feature>